<dbReference type="GeneID" id="116417049"/>
<feature type="domain" description="BEN" evidence="3">
    <location>
        <begin position="255"/>
        <end position="361"/>
    </location>
</feature>
<keyword evidence="1" id="KW-0175">Coiled coil</keyword>
<feature type="compositionally biased region" description="Low complexity" evidence="2">
    <location>
        <begin position="83"/>
        <end position="102"/>
    </location>
</feature>
<evidence type="ECO:0000259" key="3">
    <source>
        <dbReference type="PROSITE" id="PS51457"/>
    </source>
</evidence>
<dbReference type="AlphaFoldDB" id="A0A7M7QBP2"/>
<dbReference type="Proteomes" id="UP000002358">
    <property type="component" value="Unassembled WGS sequence"/>
</dbReference>
<dbReference type="PROSITE" id="PS51457">
    <property type="entry name" value="BEN"/>
    <property type="match status" value="1"/>
</dbReference>
<organism evidence="4 5">
    <name type="scientific">Nasonia vitripennis</name>
    <name type="common">Parasitic wasp</name>
    <dbReference type="NCBI Taxonomy" id="7425"/>
    <lineage>
        <taxon>Eukaryota</taxon>
        <taxon>Metazoa</taxon>
        <taxon>Ecdysozoa</taxon>
        <taxon>Arthropoda</taxon>
        <taxon>Hexapoda</taxon>
        <taxon>Insecta</taxon>
        <taxon>Pterygota</taxon>
        <taxon>Neoptera</taxon>
        <taxon>Endopterygota</taxon>
        <taxon>Hymenoptera</taxon>
        <taxon>Apocrita</taxon>
        <taxon>Proctotrupomorpha</taxon>
        <taxon>Chalcidoidea</taxon>
        <taxon>Pteromalidae</taxon>
        <taxon>Pteromalinae</taxon>
        <taxon>Nasonia</taxon>
    </lineage>
</organism>
<protein>
    <recommendedName>
        <fullName evidence="3">BEN domain-containing protein</fullName>
    </recommendedName>
</protein>
<dbReference type="GO" id="GO:0003677">
    <property type="term" value="F:DNA binding"/>
    <property type="evidence" value="ECO:0007669"/>
    <property type="project" value="InterPro"/>
</dbReference>
<evidence type="ECO:0000313" key="5">
    <source>
        <dbReference type="Proteomes" id="UP000002358"/>
    </source>
</evidence>
<dbReference type="InParanoid" id="A0A7M7QBP2"/>
<accession>A0A7M7QBP2</accession>
<evidence type="ECO:0000313" key="4">
    <source>
        <dbReference type="EnsemblMetazoa" id="XP_031783997"/>
    </source>
</evidence>
<feature type="region of interest" description="Disordered" evidence="2">
    <location>
        <begin position="1"/>
        <end position="27"/>
    </location>
</feature>
<feature type="region of interest" description="Disordered" evidence="2">
    <location>
        <begin position="50"/>
        <end position="109"/>
    </location>
</feature>
<dbReference type="InterPro" id="IPR018379">
    <property type="entry name" value="BEN_domain"/>
</dbReference>
<feature type="coiled-coil region" evidence="1">
    <location>
        <begin position="154"/>
        <end position="195"/>
    </location>
</feature>
<feature type="compositionally biased region" description="Polar residues" evidence="2">
    <location>
        <begin position="50"/>
        <end position="69"/>
    </location>
</feature>
<dbReference type="SUPFAM" id="SSF103657">
    <property type="entry name" value="BAR/IMD domain-like"/>
    <property type="match status" value="1"/>
</dbReference>
<keyword evidence="5" id="KW-1185">Reference proteome</keyword>
<dbReference type="KEGG" id="nvi:116417049"/>
<evidence type="ECO:0000256" key="2">
    <source>
        <dbReference type="SAM" id="MobiDB-lite"/>
    </source>
</evidence>
<feature type="compositionally biased region" description="Polar residues" evidence="2">
    <location>
        <begin position="12"/>
        <end position="27"/>
    </location>
</feature>
<dbReference type="RefSeq" id="XP_031783997.1">
    <property type="nucleotide sequence ID" value="XM_031928137.1"/>
</dbReference>
<evidence type="ECO:0000256" key="1">
    <source>
        <dbReference type="SAM" id="Coils"/>
    </source>
</evidence>
<sequence length="361" mass="41254">MVSGILQHFNDDNPNVSQVKTTKTLSKNSTVNTDMVVPKEVSVVLTSVDNQKSKLHSSTSRMSTVQTSKLPKKNDNVKMESTNSNPKPHNKENSSPSPSSSINRKRSNSTDLEDFAAADIIPKKQIKPNNSKSENSQVKIKSVINLNEQIATLKINKYLEIKELKEKNAKLQQEIEKLTKQKESYKKKYVQKENDYISLLKLNQDFQQSVIESNKEKEEMFNRLTEAQQSVQIGYDLPAIGSRRTSGNMKRYHIGRDIWLSENEYTGILNTSKSPSQLAGYIITLVFSVDELLTSTKSGFKSRRSGEGKVKCGKLDEVKLACEEFYKYWMINIYTPVTKKRCKIFYSRDDQISPLRWKKNC</sequence>
<name>A0A7M7QBP2_NASVI</name>
<proteinExistence type="predicted"/>
<reference evidence="4" key="1">
    <citation type="submission" date="2021-01" db="UniProtKB">
        <authorList>
            <consortium name="EnsemblMetazoa"/>
        </authorList>
    </citation>
    <scope>IDENTIFICATION</scope>
</reference>
<dbReference type="InterPro" id="IPR027267">
    <property type="entry name" value="AH/BAR_dom_sf"/>
</dbReference>
<dbReference type="EnsemblMetazoa" id="XM_031928137">
    <property type="protein sequence ID" value="XP_031783997"/>
    <property type="gene ID" value="LOC116417049"/>
</dbReference>